<dbReference type="SUPFAM" id="SSF46689">
    <property type="entry name" value="Homeodomain-like"/>
    <property type="match status" value="1"/>
</dbReference>
<dbReference type="Pfam" id="PF12833">
    <property type="entry name" value="HTH_18"/>
    <property type="match status" value="1"/>
</dbReference>
<feature type="domain" description="HTH araC/xylS-type" evidence="4">
    <location>
        <begin position="199"/>
        <end position="296"/>
    </location>
</feature>
<dbReference type="InterPro" id="IPR003313">
    <property type="entry name" value="AraC-bd"/>
</dbReference>
<dbReference type="SUPFAM" id="SSF51215">
    <property type="entry name" value="Regulatory protein AraC"/>
    <property type="match status" value="1"/>
</dbReference>
<evidence type="ECO:0000256" key="3">
    <source>
        <dbReference type="ARBA" id="ARBA00023163"/>
    </source>
</evidence>
<reference evidence="5 6" key="1">
    <citation type="journal article" date="2017" name="Genome Med.">
        <title>A novel Ruminococcus gnavus clade enriched in inflammatory bowel disease patients.</title>
        <authorList>
            <person name="Hall A.B."/>
            <person name="Yassour M."/>
            <person name="Sauk J."/>
            <person name="Garner A."/>
            <person name="Jiang X."/>
            <person name="Arthur T."/>
            <person name="Lagoudas G.K."/>
            <person name="Vatanen T."/>
            <person name="Fornelos N."/>
            <person name="Wilson R."/>
            <person name="Bertha M."/>
            <person name="Cohen M."/>
            <person name="Garber J."/>
            <person name="Khalili H."/>
            <person name="Gevers D."/>
            <person name="Ananthakrishnan A.N."/>
            <person name="Kugathasan S."/>
            <person name="Lander E.S."/>
            <person name="Blainey P."/>
            <person name="Vlamakis H."/>
            <person name="Xavier R.J."/>
            <person name="Huttenhower C."/>
        </authorList>
    </citation>
    <scope>NUCLEOTIDE SEQUENCE [LARGE SCALE GENOMIC DNA]</scope>
    <source>
        <strain evidence="5 6">RJX1118</strain>
    </source>
</reference>
<evidence type="ECO:0000256" key="2">
    <source>
        <dbReference type="ARBA" id="ARBA00023125"/>
    </source>
</evidence>
<dbReference type="PROSITE" id="PS01124">
    <property type="entry name" value="HTH_ARAC_FAMILY_2"/>
    <property type="match status" value="1"/>
</dbReference>
<dbReference type="InterPro" id="IPR009057">
    <property type="entry name" value="Homeodomain-like_sf"/>
</dbReference>
<dbReference type="GO" id="GO:0043565">
    <property type="term" value="F:sequence-specific DNA binding"/>
    <property type="evidence" value="ECO:0007669"/>
    <property type="project" value="InterPro"/>
</dbReference>
<dbReference type="Pfam" id="PF02311">
    <property type="entry name" value="AraC_binding"/>
    <property type="match status" value="1"/>
</dbReference>
<sequence length="302" mass="35174">MKLHEAKLLLNDPTFSIDSITYQELEMDSNYVDVHEDISYSKDNVDLHSHAFFEILFCQSGSLQYMVGNTRYQLVKNSIVCIPPGVSHCPLYLERLSEPYRRTVMWVSNKIYQQYMNLLNNDPIEKSLCLLPQNVFLLSGNILYQVEELYEKMLNIPPDFSGAELYKIGLSAQIVTLFHQFLNSHEINPLRPEKTILLDEIICFIETHLSEELSAKRIAAHFLVSESSINQLFSKQIRLSLYRYITQRRLIEAKNLISSQTPLKKLPELCGFSDYSVFYKAFTKQYGISPKEYKNRIFKAQQ</sequence>
<dbReference type="PANTHER" id="PTHR43280:SF2">
    <property type="entry name" value="HTH-TYPE TRANSCRIPTIONAL REGULATOR EXSA"/>
    <property type="match status" value="1"/>
</dbReference>
<name>A0A2N5NKN3_MEDGN</name>
<dbReference type="RefSeq" id="WP_101879254.1">
    <property type="nucleotide sequence ID" value="NZ_CACRUK010000019.1"/>
</dbReference>
<comment type="caution">
    <text evidence="5">The sequence shown here is derived from an EMBL/GenBank/DDBJ whole genome shotgun (WGS) entry which is preliminary data.</text>
</comment>
<dbReference type="GO" id="GO:0003700">
    <property type="term" value="F:DNA-binding transcription factor activity"/>
    <property type="evidence" value="ECO:0007669"/>
    <property type="project" value="InterPro"/>
</dbReference>
<keyword evidence="2" id="KW-0238">DNA-binding</keyword>
<dbReference type="SMART" id="SM00342">
    <property type="entry name" value="HTH_ARAC"/>
    <property type="match status" value="1"/>
</dbReference>
<gene>
    <name evidence="5" type="ORF">CDL18_04115</name>
</gene>
<dbReference type="Gene3D" id="2.60.120.10">
    <property type="entry name" value="Jelly Rolls"/>
    <property type="match status" value="1"/>
</dbReference>
<protein>
    <submittedName>
        <fullName evidence="5">AraC family transcriptional regulator</fullName>
    </submittedName>
</protein>
<dbReference type="InterPro" id="IPR014710">
    <property type="entry name" value="RmlC-like_jellyroll"/>
</dbReference>
<keyword evidence="1" id="KW-0805">Transcription regulation</keyword>
<evidence type="ECO:0000313" key="6">
    <source>
        <dbReference type="Proteomes" id="UP000234849"/>
    </source>
</evidence>
<dbReference type="AlphaFoldDB" id="A0A2N5NKN3"/>
<dbReference type="InterPro" id="IPR018060">
    <property type="entry name" value="HTH_AraC"/>
</dbReference>
<dbReference type="Gene3D" id="1.10.10.60">
    <property type="entry name" value="Homeodomain-like"/>
    <property type="match status" value="2"/>
</dbReference>
<dbReference type="PANTHER" id="PTHR43280">
    <property type="entry name" value="ARAC-FAMILY TRANSCRIPTIONAL REGULATOR"/>
    <property type="match status" value="1"/>
</dbReference>
<evidence type="ECO:0000259" key="4">
    <source>
        <dbReference type="PROSITE" id="PS01124"/>
    </source>
</evidence>
<evidence type="ECO:0000313" key="5">
    <source>
        <dbReference type="EMBL" id="PLT56856.1"/>
    </source>
</evidence>
<organism evidence="5 6">
    <name type="scientific">Mediterraneibacter gnavus</name>
    <name type="common">Ruminococcus gnavus</name>
    <dbReference type="NCBI Taxonomy" id="33038"/>
    <lineage>
        <taxon>Bacteria</taxon>
        <taxon>Bacillati</taxon>
        <taxon>Bacillota</taxon>
        <taxon>Clostridia</taxon>
        <taxon>Lachnospirales</taxon>
        <taxon>Lachnospiraceae</taxon>
        <taxon>Mediterraneibacter</taxon>
    </lineage>
</organism>
<dbReference type="Proteomes" id="UP000234849">
    <property type="component" value="Unassembled WGS sequence"/>
</dbReference>
<dbReference type="InterPro" id="IPR037923">
    <property type="entry name" value="HTH-like"/>
</dbReference>
<keyword evidence="3" id="KW-0804">Transcription</keyword>
<accession>A0A2N5NKN3</accession>
<evidence type="ECO:0000256" key="1">
    <source>
        <dbReference type="ARBA" id="ARBA00023015"/>
    </source>
</evidence>
<proteinExistence type="predicted"/>
<dbReference type="EMBL" id="NIHM01000004">
    <property type="protein sequence ID" value="PLT56856.1"/>
    <property type="molecule type" value="Genomic_DNA"/>
</dbReference>